<dbReference type="Pfam" id="PF05076">
    <property type="entry name" value="SUFU"/>
    <property type="match status" value="1"/>
</dbReference>
<proteinExistence type="predicted"/>
<keyword evidence="3" id="KW-1185">Reference proteome</keyword>
<gene>
    <name evidence="2" type="ORF">DRF57_23260</name>
</gene>
<reference evidence="2 3" key="1">
    <citation type="journal article" date="2010" name="Syst. Appl. Microbiol.">
        <title>Four new species of Chryseobacterium from the rhizosphere of coastal sand dune plants, Chryseobacterium elymi sp. nov., Chryseobacterium hagamense sp. nov., Chryseobacterium lathyri sp. nov. and Chryseobacterium rhizosphaerae sp. nov.</title>
        <authorList>
            <person name="Cho S.H."/>
            <person name="Lee K.S."/>
            <person name="Shin D.S."/>
            <person name="Han J.H."/>
            <person name="Park K.S."/>
            <person name="Lee C.H."/>
            <person name="Park K.H."/>
            <person name="Kim S.B."/>
        </authorList>
    </citation>
    <scope>NUCLEOTIDE SEQUENCE [LARGE SCALE GENOMIC DNA]</scope>
    <source>
        <strain evidence="2 3">KCTC 22548</strain>
    </source>
</reference>
<comment type="caution">
    <text evidence="2">The sequence shown here is derived from an EMBL/GenBank/DDBJ whole genome shotgun (WGS) entry which is preliminary data.</text>
</comment>
<protein>
    <submittedName>
        <fullName evidence="2">Suppressor of fused domain protein</fullName>
    </submittedName>
</protein>
<evidence type="ECO:0000313" key="2">
    <source>
        <dbReference type="EMBL" id="REC69166.1"/>
    </source>
</evidence>
<sequence length="191" mass="22401">MENKNLAKYITTIVGINEKIDRHWDEATINFIDIFTCDDPIYPNIKIFGTIGVSDHPNRIEMKDGNFQNIPIELLIAGYKEFDMLPNILSTAGFYITKKRWDCQPGSVFMRIVDMYYEESEMKHIMFVSPFLWEDKLQPLHLETKTVHWLLGTPISDKELEFRMKNGTSALEDIFQEKDIDIFDINRKSVI</sequence>
<evidence type="ECO:0000259" key="1">
    <source>
        <dbReference type="Pfam" id="PF05076"/>
    </source>
</evidence>
<evidence type="ECO:0000313" key="3">
    <source>
        <dbReference type="Proteomes" id="UP000256491"/>
    </source>
</evidence>
<dbReference type="Proteomes" id="UP000256491">
    <property type="component" value="Unassembled WGS sequence"/>
</dbReference>
<name>A0ABX9IDN4_9FLAO</name>
<organism evidence="2 3">
    <name type="scientific">Chryseobacterium rhizosphaerae</name>
    <dbReference type="NCBI Taxonomy" id="395937"/>
    <lineage>
        <taxon>Bacteria</taxon>
        <taxon>Pseudomonadati</taxon>
        <taxon>Bacteroidota</taxon>
        <taxon>Flavobacteriia</taxon>
        <taxon>Flavobacteriales</taxon>
        <taxon>Weeksellaceae</taxon>
        <taxon>Chryseobacterium group</taxon>
        <taxon>Chryseobacterium</taxon>
    </lineage>
</organism>
<accession>A0ABX9IDN4</accession>
<dbReference type="RefSeq" id="WP_115921115.1">
    <property type="nucleotide sequence ID" value="NZ_BJYH01000072.1"/>
</dbReference>
<feature type="domain" description="Suppressor of fused-like" evidence="1">
    <location>
        <begin position="32"/>
        <end position="188"/>
    </location>
</feature>
<dbReference type="InterPro" id="IPR020941">
    <property type="entry name" value="SUFU-like_domain"/>
</dbReference>
<dbReference type="EMBL" id="QNUF01000060">
    <property type="protein sequence ID" value="REC69166.1"/>
    <property type="molecule type" value="Genomic_DNA"/>
</dbReference>